<keyword evidence="2" id="KW-1133">Transmembrane helix</keyword>
<accession>A0A4S8QBH3</accession>
<reference evidence="3 4" key="2">
    <citation type="submission" date="2019-05" db="EMBL/GenBank/DDBJ databases">
        <title>Glycomyces buryatensis sp. nov.</title>
        <authorList>
            <person name="Nikitina E."/>
        </authorList>
    </citation>
    <scope>NUCLEOTIDE SEQUENCE [LARGE SCALE GENOMIC DNA]</scope>
    <source>
        <strain evidence="3 4">18</strain>
    </source>
</reference>
<organism evidence="3 4">
    <name type="scientific">Glycomyces buryatensis</name>
    <dbReference type="NCBI Taxonomy" id="2570927"/>
    <lineage>
        <taxon>Bacteria</taxon>
        <taxon>Bacillati</taxon>
        <taxon>Actinomycetota</taxon>
        <taxon>Actinomycetes</taxon>
        <taxon>Glycomycetales</taxon>
        <taxon>Glycomycetaceae</taxon>
        <taxon>Glycomyces</taxon>
    </lineage>
</organism>
<dbReference type="OrthoDB" id="5196183at2"/>
<feature type="transmembrane region" description="Helical" evidence="2">
    <location>
        <begin position="20"/>
        <end position="41"/>
    </location>
</feature>
<feature type="transmembrane region" description="Helical" evidence="2">
    <location>
        <begin position="204"/>
        <end position="222"/>
    </location>
</feature>
<dbReference type="AlphaFoldDB" id="A0A4S8QBH3"/>
<keyword evidence="2" id="KW-0812">Transmembrane</keyword>
<feature type="transmembrane region" description="Helical" evidence="2">
    <location>
        <begin position="74"/>
        <end position="93"/>
    </location>
</feature>
<proteinExistence type="predicted"/>
<keyword evidence="4" id="KW-1185">Reference proteome</keyword>
<gene>
    <name evidence="3" type="ORF">FAB82_13585</name>
</gene>
<reference evidence="4" key="1">
    <citation type="submission" date="2019-04" db="EMBL/GenBank/DDBJ databases">
        <title>Nocardioides xinjiangensis sp. nov.</title>
        <authorList>
            <person name="Liu S."/>
        </authorList>
    </citation>
    <scope>NUCLEOTIDE SEQUENCE [LARGE SCALE GENOMIC DNA]</scope>
    <source>
        <strain evidence="4">18</strain>
    </source>
</reference>
<evidence type="ECO:0000256" key="2">
    <source>
        <dbReference type="SAM" id="Phobius"/>
    </source>
</evidence>
<feature type="transmembrane region" description="Helical" evidence="2">
    <location>
        <begin position="47"/>
        <end position="67"/>
    </location>
</feature>
<dbReference type="RefSeq" id="WP_136535077.1">
    <property type="nucleotide sequence ID" value="NZ_STGY01000054.1"/>
</dbReference>
<evidence type="ECO:0000313" key="3">
    <source>
        <dbReference type="EMBL" id="THV40881.1"/>
    </source>
</evidence>
<evidence type="ECO:0000313" key="4">
    <source>
        <dbReference type="Proteomes" id="UP000308760"/>
    </source>
</evidence>
<comment type="caution">
    <text evidence="3">The sequence shown here is derived from an EMBL/GenBank/DDBJ whole genome shotgun (WGS) entry which is preliminary data.</text>
</comment>
<feature type="region of interest" description="Disordered" evidence="1">
    <location>
        <begin position="145"/>
        <end position="170"/>
    </location>
</feature>
<keyword evidence="2" id="KW-0472">Membrane</keyword>
<evidence type="ECO:0000256" key="1">
    <source>
        <dbReference type="SAM" id="MobiDB-lite"/>
    </source>
</evidence>
<dbReference type="EMBL" id="STGY01000054">
    <property type="protein sequence ID" value="THV40881.1"/>
    <property type="molecule type" value="Genomic_DNA"/>
</dbReference>
<protein>
    <submittedName>
        <fullName evidence="3">Uncharacterized protein</fullName>
    </submittedName>
</protein>
<dbReference type="Proteomes" id="UP000308760">
    <property type="component" value="Unassembled WGS sequence"/>
</dbReference>
<name>A0A4S8QBH3_9ACTN</name>
<sequence>MTDMRRKRRWIRASDGWIEFFLVPFALATVLGALWASAIAGDSDDEYGIPAIVLGVLWGFLFIIIDLSRYRHRAAWLLVLPMAGAVWAAWFAVYDYTMDERGIVEECPIVGTYDEEKETRGGGTYWVRTYTLECEHDTVTVDERIDSKPADDPYDSIEGGIDRDGTDPFDGDPFEPESIEVEYDPRGLLEARRTGDPGPDTREMQGLVVLLLVISLCVRLVAANARSHRDEPSSAPGTSGGQH</sequence>